<feature type="domain" description="Cellulose synthase RING-type zinc finger" evidence="20">
    <location>
        <begin position="20"/>
        <end position="90"/>
    </location>
</feature>
<evidence type="ECO:0000256" key="14">
    <source>
        <dbReference type="ARBA" id="ARBA00023136"/>
    </source>
</evidence>
<keyword evidence="9 18" id="KW-0479">Metal-binding</keyword>
<evidence type="ECO:0000256" key="13">
    <source>
        <dbReference type="ARBA" id="ARBA00022989"/>
    </source>
</evidence>
<dbReference type="EMBL" id="JBBPBN010000019">
    <property type="protein sequence ID" value="KAK9017975.1"/>
    <property type="molecule type" value="Genomic_DNA"/>
</dbReference>
<feature type="transmembrane region" description="Helical" evidence="18">
    <location>
        <begin position="234"/>
        <end position="253"/>
    </location>
</feature>
<evidence type="ECO:0000313" key="22">
    <source>
        <dbReference type="Proteomes" id="UP001396334"/>
    </source>
</evidence>
<evidence type="ECO:0000256" key="5">
    <source>
        <dbReference type="ARBA" id="ARBA00022475"/>
    </source>
</evidence>
<keyword evidence="11 18" id="KW-0862">Zinc</keyword>
<keyword evidence="10 18" id="KW-0863">Zinc-finger</keyword>
<dbReference type="EC" id="2.4.1.12" evidence="18"/>
<dbReference type="SUPFAM" id="SSF53448">
    <property type="entry name" value="Nucleotide-diphospho-sugar transferases"/>
    <property type="match status" value="1"/>
</dbReference>
<gene>
    <name evidence="21" type="ORF">V6N11_000965</name>
</gene>
<evidence type="ECO:0000256" key="16">
    <source>
        <dbReference type="ARBA" id="ARBA00023316"/>
    </source>
</evidence>
<feature type="transmembrane region" description="Helical" evidence="18">
    <location>
        <begin position="962"/>
        <end position="980"/>
    </location>
</feature>
<keyword evidence="13 18" id="KW-1133">Transmembrane helix</keyword>
<keyword evidence="16 18" id="KW-0961">Cell wall biogenesis/degradation</keyword>
<dbReference type="Pfam" id="PF03552">
    <property type="entry name" value="Cellulose_synt"/>
    <property type="match status" value="1"/>
</dbReference>
<keyword evidence="6 18" id="KW-0328">Glycosyltransferase</keyword>
<keyword evidence="5 18" id="KW-1003">Cell membrane</keyword>
<accession>A0ABR2RYP8</accession>
<dbReference type="InterPro" id="IPR029044">
    <property type="entry name" value="Nucleotide-diphossugar_trans"/>
</dbReference>
<protein>
    <recommendedName>
        <fullName evidence="18">Cellulose synthase</fullName>
        <ecNumber evidence="18">2.4.1.12</ecNumber>
    </recommendedName>
</protein>
<sequence length="1031" mass="116984">MASTTTAPGFGSLAVDENRAPRICKVCGDKIGEKENGEAFVACHVCGFPVCRPCYEYERSDGNQCCPQCNTRYKRLKGSPRIPGDEEDNSDQEDFDDEFQMKNRKDESDGQHEHGDYNNQQWHPNGQAFSVAGSTGGKDLEGDKEMYGSAEWKERVEKWKVRQEKRGLISNDNGGNDPPEEDDYLLAEARQPLWRKVPISSSLISPYRIVIVLRFIVLAFFLRFRILTPAYDAYPLWLISVICEVWFAFSWILDQFPKWFPIRRETYLDRLSLRFEREGEPNQLGAVDVFVSTVDPLKEPPIITGNTVLSILAADYPVEKVCCYVSDDGASMLTFDSLAETAEFARRWVPFCKKHNVEPRAPEFYFNEKIDYLKDKVHPSFVKERRAMKREYEEFKVRINALVANAQKKPEEGWVMQDGTPWPGNNTRDHPGMIQVYLGSAGALDVDGKELPRLVYVSREKRPGYQHHKKAGAENALVRVSAVLTNAPFILNLDCDHYINNSKAIREAMCFLMDPQFGKKLCYVQFPQRFDGIDRHDRYANRNVVFFDINMLGLDGLQGPVYVGTGCVFNRQALYGYDPPVSEKRPKMTCDCWPSWCCCCCGGSRKKSKKKGEKKGLLRGLFFSKNKKKMMGKNYVKKGSAPVFNLEEIEEGLEGYEELEKSSLMSQKNFEKRFGQSPVFIASTLMENGGLPEGTNSTSLIKEAIHVISCGYEEKTEWGKEIGWIYGSVTEDILTGFKMHCRGWKSVYCVPKRPAFKGSAPINLSDRLHQVLRWALGSVEIFLSRHCPLWYGYGGKLKWLERLAYINTIVYPFTSIPLLAYCTIPAVCLLTGKFIIPTLSNLTSIWFLALFLSIIATGVLELRWSGVSIQDWWRNEQFWVIGGVSAHLFAVFQGLLKVLAGVDTNFTVTAKAAEDTEFGELYLFKWTTLLIPPTTLIILNMVGVVAGVSDAINNGYGSWGPLFGKLFFAFWVILHLYPFLKGLMGRQNRTPTIVVLWSILLASIFSLVWVRIDPFLPKQTGPILKQCGVDC</sequence>
<evidence type="ECO:0000256" key="15">
    <source>
        <dbReference type="ARBA" id="ARBA00023211"/>
    </source>
</evidence>
<keyword evidence="22" id="KW-1185">Reference proteome</keyword>
<evidence type="ECO:0000256" key="11">
    <source>
        <dbReference type="ARBA" id="ARBA00022833"/>
    </source>
</evidence>
<evidence type="ECO:0000256" key="8">
    <source>
        <dbReference type="ARBA" id="ARBA00022692"/>
    </source>
</evidence>
<evidence type="ECO:0000256" key="9">
    <source>
        <dbReference type="ARBA" id="ARBA00022723"/>
    </source>
</evidence>
<dbReference type="SUPFAM" id="SSF57850">
    <property type="entry name" value="RING/U-box"/>
    <property type="match status" value="1"/>
</dbReference>
<feature type="compositionally biased region" description="Polar residues" evidence="19">
    <location>
        <begin position="117"/>
        <end position="128"/>
    </location>
</feature>
<evidence type="ECO:0000256" key="19">
    <source>
        <dbReference type="SAM" id="MobiDB-lite"/>
    </source>
</evidence>
<feature type="transmembrane region" description="Helical" evidence="18">
    <location>
        <begin position="205"/>
        <end position="222"/>
    </location>
</feature>
<dbReference type="CDD" id="cd16617">
    <property type="entry name" value="mRING-HC-C4C4_CesA"/>
    <property type="match status" value="1"/>
</dbReference>
<comment type="catalytic activity">
    <reaction evidence="17 18">
        <text>[(1-&gt;4)-beta-D-glucosyl](n) + UDP-alpha-D-glucose = [(1-&gt;4)-beta-D-glucosyl](n+1) + UDP + H(+)</text>
        <dbReference type="Rhea" id="RHEA:19929"/>
        <dbReference type="Rhea" id="RHEA-COMP:10033"/>
        <dbReference type="Rhea" id="RHEA-COMP:10034"/>
        <dbReference type="ChEBI" id="CHEBI:15378"/>
        <dbReference type="ChEBI" id="CHEBI:18246"/>
        <dbReference type="ChEBI" id="CHEBI:58223"/>
        <dbReference type="ChEBI" id="CHEBI:58885"/>
        <dbReference type="EC" id="2.4.1.12"/>
    </reaction>
</comment>
<feature type="transmembrane region" description="Helical" evidence="18">
    <location>
        <begin position="844"/>
        <end position="866"/>
    </location>
</feature>
<evidence type="ECO:0000256" key="1">
    <source>
        <dbReference type="ARBA" id="ARBA00001936"/>
    </source>
</evidence>
<feature type="compositionally biased region" description="Basic and acidic residues" evidence="19">
    <location>
        <begin position="103"/>
        <end position="116"/>
    </location>
</feature>
<evidence type="ECO:0000256" key="18">
    <source>
        <dbReference type="RuleBase" id="RU361116"/>
    </source>
</evidence>
<dbReference type="Proteomes" id="UP001396334">
    <property type="component" value="Unassembled WGS sequence"/>
</dbReference>
<dbReference type="PANTHER" id="PTHR13301">
    <property type="entry name" value="X-BOX TRANSCRIPTION FACTOR-RELATED"/>
    <property type="match status" value="1"/>
</dbReference>
<comment type="pathway">
    <text evidence="3 18">Glycan metabolism; plant cellulose biosynthesis.</text>
</comment>
<feature type="transmembrane region" description="Helical" evidence="18">
    <location>
        <begin position="809"/>
        <end position="832"/>
    </location>
</feature>
<evidence type="ECO:0000256" key="17">
    <source>
        <dbReference type="ARBA" id="ARBA00048682"/>
    </source>
</evidence>
<feature type="region of interest" description="Disordered" evidence="19">
    <location>
        <begin position="103"/>
        <end position="144"/>
    </location>
</feature>
<dbReference type="Pfam" id="PF14569">
    <property type="entry name" value="zf-UDP"/>
    <property type="match status" value="1"/>
</dbReference>
<evidence type="ECO:0000256" key="12">
    <source>
        <dbReference type="ARBA" id="ARBA00022916"/>
    </source>
</evidence>
<dbReference type="Gene3D" id="3.30.40.10">
    <property type="entry name" value="Zinc/RING finger domain, C3HC4 (zinc finger)"/>
    <property type="match status" value="1"/>
</dbReference>
<evidence type="ECO:0000256" key="6">
    <source>
        <dbReference type="ARBA" id="ARBA00022676"/>
    </source>
</evidence>
<keyword evidence="7 18" id="KW-0808">Transferase</keyword>
<comment type="subcellular location">
    <subcellularLocation>
        <location evidence="2 18">Cell membrane</location>
        <topology evidence="2 18">Multi-pass membrane protein</topology>
    </subcellularLocation>
</comment>
<organism evidence="21 22">
    <name type="scientific">Hibiscus sabdariffa</name>
    <name type="common">roselle</name>
    <dbReference type="NCBI Taxonomy" id="183260"/>
    <lineage>
        <taxon>Eukaryota</taxon>
        <taxon>Viridiplantae</taxon>
        <taxon>Streptophyta</taxon>
        <taxon>Embryophyta</taxon>
        <taxon>Tracheophyta</taxon>
        <taxon>Spermatophyta</taxon>
        <taxon>Magnoliopsida</taxon>
        <taxon>eudicotyledons</taxon>
        <taxon>Gunneridae</taxon>
        <taxon>Pentapetalae</taxon>
        <taxon>rosids</taxon>
        <taxon>malvids</taxon>
        <taxon>Malvales</taxon>
        <taxon>Malvaceae</taxon>
        <taxon>Malvoideae</taxon>
        <taxon>Hibiscus</taxon>
    </lineage>
</organism>
<comment type="cofactor">
    <cofactor evidence="18">
        <name>Zn(2+)</name>
        <dbReference type="ChEBI" id="CHEBI:29105"/>
    </cofactor>
    <text evidence="18">Binds 2 Zn(2+) ions per subunit.</text>
</comment>
<evidence type="ECO:0000256" key="4">
    <source>
        <dbReference type="ARBA" id="ARBA00007548"/>
    </source>
</evidence>
<evidence type="ECO:0000256" key="7">
    <source>
        <dbReference type="ARBA" id="ARBA00022679"/>
    </source>
</evidence>
<feature type="transmembrane region" description="Helical" evidence="18">
    <location>
        <begin position="992"/>
        <end position="1012"/>
    </location>
</feature>
<dbReference type="InterPro" id="IPR005150">
    <property type="entry name" value="Cellulose_synth"/>
</dbReference>
<keyword evidence="12 18" id="KW-0135">Cellulose biosynthesis</keyword>
<dbReference type="Gene3D" id="3.90.550.10">
    <property type="entry name" value="Spore Coat Polysaccharide Biosynthesis Protein SpsA, Chain A"/>
    <property type="match status" value="1"/>
</dbReference>
<comment type="cofactor">
    <cofactor evidence="1">
        <name>Mn(2+)</name>
        <dbReference type="ChEBI" id="CHEBI:29035"/>
    </cofactor>
</comment>
<comment type="caution">
    <text evidence="21">The sequence shown here is derived from an EMBL/GenBank/DDBJ whole genome shotgun (WGS) entry which is preliminary data.</text>
</comment>
<proteinExistence type="inferred from homology"/>
<keyword evidence="14 18" id="KW-0472">Membrane</keyword>
<evidence type="ECO:0000256" key="10">
    <source>
        <dbReference type="ARBA" id="ARBA00022771"/>
    </source>
</evidence>
<reference evidence="21 22" key="1">
    <citation type="journal article" date="2024" name="G3 (Bethesda)">
        <title>Genome assembly of Hibiscus sabdariffa L. provides insights into metabolisms of medicinal natural products.</title>
        <authorList>
            <person name="Kim T."/>
        </authorList>
    </citation>
    <scope>NUCLEOTIDE SEQUENCE [LARGE SCALE GENOMIC DNA]</scope>
    <source>
        <strain evidence="21">TK-2024</strain>
        <tissue evidence="21">Old leaves</tissue>
    </source>
</reference>
<keyword evidence="8 18" id="KW-0812">Transmembrane</keyword>
<evidence type="ECO:0000256" key="3">
    <source>
        <dbReference type="ARBA" id="ARBA00004768"/>
    </source>
</evidence>
<evidence type="ECO:0000259" key="20">
    <source>
        <dbReference type="Pfam" id="PF14569"/>
    </source>
</evidence>
<dbReference type="InterPro" id="IPR027934">
    <property type="entry name" value="CES_Znf_RING"/>
</dbReference>
<dbReference type="InterPro" id="IPR013083">
    <property type="entry name" value="Znf_RING/FYVE/PHD"/>
</dbReference>
<evidence type="ECO:0000313" key="21">
    <source>
        <dbReference type="EMBL" id="KAK9017975.1"/>
    </source>
</evidence>
<feature type="transmembrane region" description="Helical" evidence="18">
    <location>
        <begin position="921"/>
        <end position="942"/>
    </location>
</feature>
<evidence type="ECO:0000256" key="2">
    <source>
        <dbReference type="ARBA" id="ARBA00004651"/>
    </source>
</evidence>
<keyword evidence="15" id="KW-0464">Manganese</keyword>
<feature type="transmembrane region" description="Helical" evidence="18">
    <location>
        <begin position="878"/>
        <end position="900"/>
    </location>
</feature>
<name>A0ABR2RYP8_9ROSI</name>
<comment type="similarity">
    <text evidence="4 18">Belongs to the glycosyltransferase 2 family. Plant cellulose synthase subfamily.</text>
</comment>